<feature type="transmembrane region" description="Helical" evidence="7">
    <location>
        <begin position="346"/>
        <end position="368"/>
    </location>
</feature>
<feature type="transmembrane region" description="Helical" evidence="7">
    <location>
        <begin position="258"/>
        <end position="280"/>
    </location>
</feature>
<feature type="transmembrane region" description="Helical" evidence="7">
    <location>
        <begin position="43"/>
        <end position="64"/>
    </location>
</feature>
<feature type="domain" description="Major facilitator superfamily (MFS) profile" evidence="8">
    <location>
        <begin position="10"/>
        <end position="401"/>
    </location>
</feature>
<feature type="transmembrane region" description="Helical" evidence="7">
    <location>
        <begin position="12"/>
        <end position="37"/>
    </location>
</feature>
<evidence type="ECO:0000256" key="6">
    <source>
        <dbReference type="ARBA" id="ARBA00023136"/>
    </source>
</evidence>
<keyword evidence="4 7" id="KW-0812">Transmembrane</keyword>
<accession>A0A9J6ZKA3</accession>
<dbReference type="InterPro" id="IPR036259">
    <property type="entry name" value="MFS_trans_sf"/>
</dbReference>
<keyword evidence="6 7" id="KW-0472">Membrane</keyword>
<dbReference type="GO" id="GO:0022857">
    <property type="term" value="F:transmembrane transporter activity"/>
    <property type="evidence" value="ECO:0007669"/>
    <property type="project" value="InterPro"/>
</dbReference>
<reference evidence="9" key="1">
    <citation type="submission" date="2022-05" db="EMBL/GenBank/DDBJ databases">
        <title>Novel bacterial taxa in a minimal lignocellulolytic consortium and its capacity to transform plastics disclosed by genome-resolved metagenomics.</title>
        <authorList>
            <person name="Rodriguez C.A.D."/>
            <person name="Diaz-Garcia L."/>
            <person name="Herrera K."/>
            <person name="Tarazona N.A."/>
            <person name="Sproer C."/>
            <person name="Overmann J."/>
            <person name="Jimenez D.J."/>
        </authorList>
    </citation>
    <scope>NUCLEOTIDE SEQUENCE</scope>
    <source>
        <strain evidence="9">MAG5</strain>
    </source>
</reference>
<dbReference type="SUPFAM" id="SSF103473">
    <property type="entry name" value="MFS general substrate transporter"/>
    <property type="match status" value="1"/>
</dbReference>
<dbReference type="Proteomes" id="UP001056756">
    <property type="component" value="Chromosome"/>
</dbReference>
<evidence type="ECO:0000256" key="2">
    <source>
        <dbReference type="ARBA" id="ARBA00022448"/>
    </source>
</evidence>
<evidence type="ECO:0000256" key="5">
    <source>
        <dbReference type="ARBA" id="ARBA00022989"/>
    </source>
</evidence>
<dbReference type="InterPro" id="IPR011701">
    <property type="entry name" value="MFS"/>
</dbReference>
<feature type="transmembrane region" description="Helical" evidence="7">
    <location>
        <begin position="311"/>
        <end position="334"/>
    </location>
</feature>
<evidence type="ECO:0000313" key="10">
    <source>
        <dbReference type="Proteomes" id="UP001056756"/>
    </source>
</evidence>
<dbReference type="KEGG" id="plig:NAG76_10250"/>
<feature type="transmembrane region" description="Helical" evidence="7">
    <location>
        <begin position="220"/>
        <end position="238"/>
    </location>
</feature>
<dbReference type="InterPro" id="IPR020846">
    <property type="entry name" value="MFS_dom"/>
</dbReference>
<evidence type="ECO:0000256" key="1">
    <source>
        <dbReference type="ARBA" id="ARBA00004651"/>
    </source>
</evidence>
<name>A0A9J6ZKA3_9BACL</name>
<dbReference type="Gene3D" id="1.20.1250.20">
    <property type="entry name" value="MFS general substrate transporter like domains"/>
    <property type="match status" value="1"/>
</dbReference>
<evidence type="ECO:0000256" key="4">
    <source>
        <dbReference type="ARBA" id="ARBA00022692"/>
    </source>
</evidence>
<comment type="subcellular location">
    <subcellularLocation>
        <location evidence="1">Cell membrane</location>
        <topology evidence="1">Multi-pass membrane protein</topology>
    </subcellularLocation>
</comment>
<dbReference type="PROSITE" id="PS50850">
    <property type="entry name" value="MFS"/>
    <property type="match status" value="1"/>
</dbReference>
<proteinExistence type="predicted"/>
<feature type="transmembrane region" description="Helical" evidence="7">
    <location>
        <begin position="134"/>
        <end position="159"/>
    </location>
</feature>
<keyword evidence="5 7" id="KW-1133">Transmembrane helix</keyword>
<dbReference type="PANTHER" id="PTHR43266:SF2">
    <property type="entry name" value="MAJOR FACILITATOR SUPERFAMILY (MFS) PROFILE DOMAIN-CONTAINING PROTEIN"/>
    <property type="match status" value="1"/>
</dbReference>
<gene>
    <name evidence="9" type="ORF">NAG76_10250</name>
</gene>
<evidence type="ECO:0000256" key="3">
    <source>
        <dbReference type="ARBA" id="ARBA00022475"/>
    </source>
</evidence>
<dbReference type="GO" id="GO:0005886">
    <property type="term" value="C:plasma membrane"/>
    <property type="evidence" value="ECO:0007669"/>
    <property type="project" value="UniProtKB-SubCell"/>
</dbReference>
<evidence type="ECO:0000256" key="7">
    <source>
        <dbReference type="SAM" id="Phobius"/>
    </source>
</evidence>
<dbReference type="PANTHER" id="PTHR43266">
    <property type="entry name" value="MACROLIDE-EFFLUX PROTEIN"/>
    <property type="match status" value="1"/>
</dbReference>
<evidence type="ECO:0000313" key="9">
    <source>
        <dbReference type="EMBL" id="URN96570.1"/>
    </source>
</evidence>
<dbReference type="InterPro" id="IPR022324">
    <property type="entry name" value="Bacilysin_exporter_BacE_put"/>
</dbReference>
<sequence>MKATLSKWKYPSILLFGIGVSNLGEWIYFIAFNLIILDMTGSAFAVSMLYVIRPLATIMTNFWAGSVIDRFNKKKMMVLLDISRASLIAILPLLDSVLWIYFWIFIISMGNSIFGTTSMTYITKLIPLHLRKRFNSLHSLVSSSAFLIGPAIAGVLFIIGSPTMAIFVYAIGLFLSGLITLLMPDVEKNEILTTEDNKLTLRKIRLDWKAVGSFSSKNKYVMLIYFLFTFITIVLASGVDSLEAAFSKQVLSLTDSDYSFLVTIAGAGAIVGALINSVIVKNISISLLIGLGTVFISVGYSIYAFSNTFTMAAAGFFILSFFNAYANTGFLTFFQNNIPVHIMGRVGSVYGLIQSIFVIIITILMGLVAEVDMIQMVVITVVLLMLVISLILLLVAGLPSKREVFKSEFVNEKFNI</sequence>
<feature type="transmembrane region" description="Helical" evidence="7">
    <location>
        <begin position="165"/>
        <end position="183"/>
    </location>
</feature>
<dbReference type="AlphaFoldDB" id="A0A9J6ZKA3"/>
<keyword evidence="3" id="KW-1003">Cell membrane</keyword>
<dbReference type="PRINTS" id="PR01988">
    <property type="entry name" value="EXPORTERBACE"/>
</dbReference>
<dbReference type="EMBL" id="CP097899">
    <property type="protein sequence ID" value="URN96570.1"/>
    <property type="molecule type" value="Genomic_DNA"/>
</dbReference>
<organism evidence="9 10">
    <name type="scientific">Candidatus Pristimantibacillus lignocellulolyticus</name>
    <dbReference type="NCBI Taxonomy" id="2994561"/>
    <lineage>
        <taxon>Bacteria</taxon>
        <taxon>Bacillati</taxon>
        <taxon>Bacillota</taxon>
        <taxon>Bacilli</taxon>
        <taxon>Bacillales</taxon>
        <taxon>Paenibacillaceae</taxon>
        <taxon>Candidatus Pristimantibacillus</taxon>
    </lineage>
</organism>
<dbReference type="CDD" id="cd06173">
    <property type="entry name" value="MFS_MefA_like"/>
    <property type="match status" value="1"/>
</dbReference>
<protein>
    <submittedName>
        <fullName evidence="9">MFS transporter</fullName>
    </submittedName>
</protein>
<feature type="transmembrane region" description="Helical" evidence="7">
    <location>
        <begin position="374"/>
        <end position="398"/>
    </location>
</feature>
<dbReference type="Pfam" id="PF07690">
    <property type="entry name" value="MFS_1"/>
    <property type="match status" value="1"/>
</dbReference>
<feature type="transmembrane region" description="Helical" evidence="7">
    <location>
        <begin position="287"/>
        <end position="305"/>
    </location>
</feature>
<evidence type="ECO:0000259" key="8">
    <source>
        <dbReference type="PROSITE" id="PS50850"/>
    </source>
</evidence>
<keyword evidence="2" id="KW-0813">Transport</keyword>